<reference evidence="8 9" key="1">
    <citation type="journal article" date="2016" name="Mol. Biol. Evol.">
        <title>Comparative Genomics of Early-Diverging Mushroom-Forming Fungi Provides Insights into the Origins of Lignocellulose Decay Capabilities.</title>
        <authorList>
            <person name="Nagy L.G."/>
            <person name="Riley R."/>
            <person name="Tritt A."/>
            <person name="Adam C."/>
            <person name="Daum C."/>
            <person name="Floudas D."/>
            <person name="Sun H."/>
            <person name="Yadav J.S."/>
            <person name="Pangilinan J."/>
            <person name="Larsson K.H."/>
            <person name="Matsuura K."/>
            <person name="Barry K."/>
            <person name="Labutti K."/>
            <person name="Kuo R."/>
            <person name="Ohm R.A."/>
            <person name="Bhattacharya S.S."/>
            <person name="Shirouzu T."/>
            <person name="Yoshinaga Y."/>
            <person name="Martin F.M."/>
            <person name="Grigoriev I.V."/>
            <person name="Hibbett D.S."/>
        </authorList>
    </citation>
    <scope>NUCLEOTIDE SEQUENCE [LARGE SCALE GENOMIC DNA]</scope>
    <source>
        <strain evidence="8 9">TUFC12733</strain>
    </source>
</reference>
<dbReference type="OrthoDB" id="3365456at2759"/>
<evidence type="ECO:0000256" key="4">
    <source>
        <dbReference type="ARBA" id="ARBA00023242"/>
    </source>
</evidence>
<proteinExistence type="inferred from homology"/>
<keyword evidence="4 5" id="KW-0539">Nucleus</keyword>
<gene>
    <name evidence="8" type="ORF">CALVIDRAFT_542786</name>
</gene>
<dbReference type="PIRSF" id="PIRSF026991">
    <property type="entry name" value="Mnd1"/>
    <property type="match status" value="1"/>
</dbReference>
<dbReference type="GO" id="GO:0007131">
    <property type="term" value="P:reciprocal meiotic recombination"/>
    <property type="evidence" value="ECO:0007669"/>
    <property type="project" value="InterPro"/>
</dbReference>
<dbReference type="InterPro" id="IPR040453">
    <property type="entry name" value="Mnd1_HTH"/>
</dbReference>
<evidence type="ECO:0000313" key="8">
    <source>
        <dbReference type="EMBL" id="KZO90303.1"/>
    </source>
</evidence>
<dbReference type="Proteomes" id="UP000076738">
    <property type="component" value="Unassembled WGS sequence"/>
</dbReference>
<accession>A0A167G8T6</accession>
<keyword evidence="3 6" id="KW-0175">Coiled coil</keyword>
<comment type="function">
    <text evidence="5">Required for proper homologous chromosome pairing and efficient cross-over and intragenic recombination during meiosis.</text>
</comment>
<evidence type="ECO:0000256" key="5">
    <source>
        <dbReference type="PIRNR" id="PIRNR026991"/>
    </source>
</evidence>
<protein>
    <recommendedName>
        <fullName evidence="5">Meiotic nuclear division protein 1</fullName>
    </recommendedName>
</protein>
<evidence type="ECO:0000256" key="3">
    <source>
        <dbReference type="ARBA" id="ARBA00023054"/>
    </source>
</evidence>
<comment type="subcellular location">
    <subcellularLocation>
        <location evidence="1 5">Nucleus</location>
    </subcellularLocation>
</comment>
<feature type="coiled-coil region" evidence="6">
    <location>
        <begin position="85"/>
        <end position="139"/>
    </location>
</feature>
<evidence type="ECO:0000256" key="2">
    <source>
        <dbReference type="ARBA" id="ARBA00005981"/>
    </source>
</evidence>
<evidence type="ECO:0000256" key="6">
    <source>
        <dbReference type="SAM" id="Coils"/>
    </source>
</evidence>
<dbReference type="Pfam" id="PF03962">
    <property type="entry name" value="Mnd1"/>
    <property type="match status" value="1"/>
</dbReference>
<comment type="similarity">
    <text evidence="2 5">Belongs to the MND1 family.</text>
</comment>
<feature type="domain" description="Mnd1 HTH" evidence="7">
    <location>
        <begin position="15"/>
        <end position="74"/>
    </location>
</feature>
<dbReference type="AlphaFoldDB" id="A0A167G8T6"/>
<evidence type="ECO:0000256" key="1">
    <source>
        <dbReference type="ARBA" id="ARBA00004123"/>
    </source>
</evidence>
<evidence type="ECO:0000259" key="7">
    <source>
        <dbReference type="Pfam" id="PF03962"/>
    </source>
</evidence>
<dbReference type="GO" id="GO:0005634">
    <property type="term" value="C:nucleus"/>
    <property type="evidence" value="ECO:0007669"/>
    <property type="project" value="UniProtKB-SubCell"/>
</dbReference>
<dbReference type="InterPro" id="IPR005647">
    <property type="entry name" value="Mnd1"/>
</dbReference>
<dbReference type="GO" id="GO:0003690">
    <property type="term" value="F:double-stranded DNA binding"/>
    <property type="evidence" value="ECO:0007669"/>
    <property type="project" value="InterPro"/>
</dbReference>
<sequence>MAPRGLSADDKRVKMLELFHETKDFYQLKELEKLGPKMKGIVAQSVKEVVQDLVDDNLVQTDKIGSGNFFWSFPSQEGAAIVARMDEVKKDIKRLTARGEEVEELLEKERETRPPSDERSEALKHLRDLRHEKDKLVREKSSLLQCDAAQVEHKKRGGILAKEAAERWTENVLAVLQYLESQGQDASSIRKAFGIREGWEDIL</sequence>
<dbReference type="STRING" id="1330018.A0A167G8T6"/>
<name>A0A167G8T6_CALVF</name>
<dbReference type="EMBL" id="KV417345">
    <property type="protein sequence ID" value="KZO90303.1"/>
    <property type="molecule type" value="Genomic_DNA"/>
</dbReference>
<organism evidence="8 9">
    <name type="scientific">Calocera viscosa (strain TUFC12733)</name>
    <dbReference type="NCBI Taxonomy" id="1330018"/>
    <lineage>
        <taxon>Eukaryota</taxon>
        <taxon>Fungi</taxon>
        <taxon>Dikarya</taxon>
        <taxon>Basidiomycota</taxon>
        <taxon>Agaricomycotina</taxon>
        <taxon>Dacrymycetes</taxon>
        <taxon>Dacrymycetales</taxon>
        <taxon>Dacrymycetaceae</taxon>
        <taxon>Calocera</taxon>
    </lineage>
</organism>
<keyword evidence="9" id="KW-1185">Reference proteome</keyword>
<evidence type="ECO:0000313" key="9">
    <source>
        <dbReference type="Proteomes" id="UP000076738"/>
    </source>
</evidence>